<sequence length="177" mass="19991">MNQKKNLAFIDIETTGLNSEIHEIIEIGGVIVSPDLKIVEEFEMKVKPENLAVAEPEALRINRFDPANWLFAVSLPEAMKTFSEKTKDTIMVAQNITFDYSFLQKAFFNTGVPNLMHYHKLDTISMAFAKLGKNGDAQKYSLGFLCNMFGIDYKYAHTALADARATYELFKKLVALP</sequence>
<evidence type="ECO:0000313" key="2">
    <source>
        <dbReference type="EMBL" id="OGI62245.1"/>
    </source>
</evidence>
<protein>
    <recommendedName>
        <fullName evidence="1">Exonuclease domain-containing protein</fullName>
    </recommendedName>
</protein>
<dbReference type="GO" id="GO:0003676">
    <property type="term" value="F:nucleic acid binding"/>
    <property type="evidence" value="ECO:0007669"/>
    <property type="project" value="InterPro"/>
</dbReference>
<proteinExistence type="predicted"/>
<evidence type="ECO:0000313" key="3">
    <source>
        <dbReference type="Proteomes" id="UP000182253"/>
    </source>
</evidence>
<feature type="domain" description="Exonuclease" evidence="1">
    <location>
        <begin position="6"/>
        <end position="177"/>
    </location>
</feature>
<dbReference type="Proteomes" id="UP000182253">
    <property type="component" value="Unassembled WGS sequence"/>
</dbReference>
<accession>A0A1F6UXU7</accession>
<evidence type="ECO:0000259" key="1">
    <source>
        <dbReference type="SMART" id="SM00479"/>
    </source>
</evidence>
<dbReference type="InterPro" id="IPR012337">
    <property type="entry name" value="RNaseH-like_sf"/>
</dbReference>
<dbReference type="InterPro" id="IPR013520">
    <property type="entry name" value="Ribonucl_H"/>
</dbReference>
<organism evidence="2 3">
    <name type="scientific">Candidatus Nomurabacteria bacterium RIFCSPHIGHO2_01_FULL_39_9</name>
    <dbReference type="NCBI Taxonomy" id="1801735"/>
    <lineage>
        <taxon>Bacteria</taxon>
        <taxon>Candidatus Nomuraibacteriota</taxon>
    </lineage>
</organism>
<dbReference type="EMBL" id="MFTL01000001">
    <property type="protein sequence ID" value="OGI62245.1"/>
    <property type="molecule type" value="Genomic_DNA"/>
</dbReference>
<dbReference type="GO" id="GO:0008408">
    <property type="term" value="F:3'-5' exonuclease activity"/>
    <property type="evidence" value="ECO:0007669"/>
    <property type="project" value="TreeGrafter"/>
</dbReference>
<dbReference type="PANTHER" id="PTHR30231:SF41">
    <property type="entry name" value="DNA POLYMERASE III SUBUNIT EPSILON"/>
    <property type="match status" value="1"/>
</dbReference>
<dbReference type="SMART" id="SM00479">
    <property type="entry name" value="EXOIII"/>
    <property type="match status" value="1"/>
</dbReference>
<dbReference type="InterPro" id="IPR036397">
    <property type="entry name" value="RNaseH_sf"/>
</dbReference>
<reference evidence="2 3" key="1">
    <citation type="journal article" date="2016" name="Nat. Commun.">
        <title>Thousands of microbial genomes shed light on interconnected biogeochemical processes in an aquifer system.</title>
        <authorList>
            <person name="Anantharaman K."/>
            <person name="Brown C.T."/>
            <person name="Hug L.A."/>
            <person name="Sharon I."/>
            <person name="Castelle C.J."/>
            <person name="Probst A.J."/>
            <person name="Thomas B.C."/>
            <person name="Singh A."/>
            <person name="Wilkins M.J."/>
            <person name="Karaoz U."/>
            <person name="Brodie E.L."/>
            <person name="Williams K.H."/>
            <person name="Hubbard S.S."/>
            <person name="Banfield J.F."/>
        </authorList>
    </citation>
    <scope>NUCLEOTIDE SEQUENCE [LARGE SCALE GENOMIC DNA]</scope>
</reference>
<dbReference type="Gene3D" id="3.30.420.10">
    <property type="entry name" value="Ribonuclease H-like superfamily/Ribonuclease H"/>
    <property type="match status" value="1"/>
</dbReference>
<dbReference type="STRING" id="1801735.A2645_01470"/>
<name>A0A1F6UXU7_9BACT</name>
<dbReference type="GO" id="GO:0045004">
    <property type="term" value="P:DNA replication proofreading"/>
    <property type="evidence" value="ECO:0007669"/>
    <property type="project" value="TreeGrafter"/>
</dbReference>
<dbReference type="SUPFAM" id="SSF53098">
    <property type="entry name" value="Ribonuclease H-like"/>
    <property type="match status" value="1"/>
</dbReference>
<comment type="caution">
    <text evidence="2">The sequence shown here is derived from an EMBL/GenBank/DDBJ whole genome shotgun (WGS) entry which is preliminary data.</text>
</comment>
<dbReference type="AlphaFoldDB" id="A0A1F6UXU7"/>
<dbReference type="PANTHER" id="PTHR30231">
    <property type="entry name" value="DNA POLYMERASE III SUBUNIT EPSILON"/>
    <property type="match status" value="1"/>
</dbReference>
<dbReference type="GO" id="GO:0005829">
    <property type="term" value="C:cytosol"/>
    <property type="evidence" value="ECO:0007669"/>
    <property type="project" value="TreeGrafter"/>
</dbReference>
<gene>
    <name evidence="2" type="ORF">A2645_01470</name>
</gene>
<dbReference type="Pfam" id="PF00929">
    <property type="entry name" value="RNase_T"/>
    <property type="match status" value="1"/>
</dbReference>
<dbReference type="CDD" id="cd06127">
    <property type="entry name" value="DEDDh"/>
    <property type="match status" value="1"/>
</dbReference>